<dbReference type="KEGG" id="psuw:WQ53_05540"/>
<feature type="region of interest" description="Disordered" evidence="2">
    <location>
        <begin position="125"/>
        <end position="147"/>
    </location>
</feature>
<keyword evidence="3" id="KW-0472">Membrane</keyword>
<dbReference type="OrthoDB" id="9803941at2"/>
<dbReference type="RefSeq" id="WP_052631145.1">
    <property type="nucleotide sequence ID" value="NZ_CP011144.1"/>
</dbReference>
<feature type="coiled-coil region" evidence="1">
    <location>
        <begin position="48"/>
        <end position="75"/>
    </location>
</feature>
<keyword evidence="3" id="KW-0812">Transmembrane</keyword>
<keyword evidence="3" id="KW-1133">Transmembrane helix</keyword>
<dbReference type="AlphaFoldDB" id="A0A0E3Z0S4"/>
<keyword evidence="5" id="KW-1185">Reference proteome</keyword>
<gene>
    <name evidence="4" type="ORF">WQ53_05540</name>
</gene>
<dbReference type="EMBL" id="CP011144">
    <property type="protein sequence ID" value="AKC86319.1"/>
    <property type="molecule type" value="Genomic_DNA"/>
</dbReference>
<organism evidence="4 5">
    <name type="scientific">Pseudoxanthomonas suwonensis</name>
    <dbReference type="NCBI Taxonomy" id="314722"/>
    <lineage>
        <taxon>Bacteria</taxon>
        <taxon>Pseudomonadati</taxon>
        <taxon>Pseudomonadota</taxon>
        <taxon>Gammaproteobacteria</taxon>
        <taxon>Lysobacterales</taxon>
        <taxon>Lysobacteraceae</taxon>
        <taxon>Pseudoxanthomonas</taxon>
    </lineage>
</organism>
<sequence length="147" mass="16370">MSRVRRNVYFEHAHDKRLSELAAMKGVSVSGIVAAAVAAYLSPEDDSREMVAKRLDRLSRQFERLERDQTILIESLALYVRYYLTVSAPIPESHQAAAKAQGQARFAQFVEQLGRRMGRGQSLLRDLAATRPEDQADPAPIAQGESA</sequence>
<proteinExistence type="predicted"/>
<accession>A0A0E3Z0S4</accession>
<evidence type="ECO:0000313" key="4">
    <source>
        <dbReference type="EMBL" id="AKC86319.1"/>
    </source>
</evidence>
<reference evidence="4 5" key="1">
    <citation type="journal article" date="2015" name="Genome Announc.">
        <title>Complete Genome Sequence of Pseudoxanthomonas suwonensis Strain J1, a Cellulose-Degrading Bacterium Isolated from Leaf- and Wood-Enriched Soil.</title>
        <authorList>
            <person name="Hou L."/>
            <person name="Jiang J."/>
            <person name="Xu Z."/>
            <person name="Zhou Y."/>
            <person name="Leung F.C."/>
        </authorList>
    </citation>
    <scope>NUCLEOTIDE SEQUENCE [LARGE SCALE GENOMIC DNA]</scope>
    <source>
        <strain evidence="4 5">J1</strain>
    </source>
</reference>
<evidence type="ECO:0000256" key="2">
    <source>
        <dbReference type="SAM" id="MobiDB-lite"/>
    </source>
</evidence>
<evidence type="ECO:0000256" key="1">
    <source>
        <dbReference type="SAM" id="Coils"/>
    </source>
</evidence>
<keyword evidence="1" id="KW-0175">Coiled coil</keyword>
<protein>
    <submittedName>
        <fullName evidence="4">CopG family transcriptional regulator</fullName>
    </submittedName>
</protein>
<dbReference type="Proteomes" id="UP000033067">
    <property type="component" value="Chromosome"/>
</dbReference>
<feature type="transmembrane region" description="Helical" evidence="3">
    <location>
        <begin position="21"/>
        <end position="41"/>
    </location>
</feature>
<evidence type="ECO:0000256" key="3">
    <source>
        <dbReference type="SAM" id="Phobius"/>
    </source>
</evidence>
<evidence type="ECO:0000313" key="5">
    <source>
        <dbReference type="Proteomes" id="UP000033067"/>
    </source>
</evidence>
<name>A0A0E3Z0S4_9GAMM</name>
<dbReference type="PATRIC" id="fig|314722.6.peg.1167"/>